<evidence type="ECO:0000313" key="9">
    <source>
        <dbReference type="EMBL" id="KAL3420239.1"/>
    </source>
</evidence>
<feature type="transmembrane region" description="Helical" evidence="7">
    <location>
        <begin position="202"/>
        <end position="223"/>
    </location>
</feature>
<evidence type="ECO:0000256" key="4">
    <source>
        <dbReference type="ARBA" id="ARBA00023136"/>
    </source>
</evidence>
<reference evidence="9 10" key="1">
    <citation type="submission" date="2024-06" db="EMBL/GenBank/DDBJ databases">
        <title>Complete genome of Phlyctema vagabunda strain 19-DSS-EL-015.</title>
        <authorList>
            <person name="Fiorenzani C."/>
        </authorList>
    </citation>
    <scope>NUCLEOTIDE SEQUENCE [LARGE SCALE GENOMIC DNA]</scope>
    <source>
        <strain evidence="9 10">19-DSS-EL-015</strain>
    </source>
</reference>
<dbReference type="PANTHER" id="PTHR33048">
    <property type="entry name" value="PTH11-LIKE INTEGRAL MEMBRANE PROTEIN (AFU_ORTHOLOGUE AFUA_5G11245)"/>
    <property type="match status" value="1"/>
</dbReference>
<feature type="transmembrane region" description="Helical" evidence="7">
    <location>
        <begin position="42"/>
        <end position="66"/>
    </location>
</feature>
<comment type="similarity">
    <text evidence="5">Belongs to the SAT4 family.</text>
</comment>
<gene>
    <name evidence="9" type="ORF">PVAG01_08738</name>
</gene>
<comment type="subcellular location">
    <subcellularLocation>
        <location evidence="1">Membrane</location>
        <topology evidence="1">Multi-pass membrane protein</topology>
    </subcellularLocation>
</comment>
<feature type="transmembrane region" description="Helical" evidence="7">
    <location>
        <begin position="86"/>
        <end position="108"/>
    </location>
</feature>
<dbReference type="PANTHER" id="PTHR33048:SF96">
    <property type="entry name" value="INTEGRAL MEMBRANE PROTEIN"/>
    <property type="match status" value="1"/>
</dbReference>
<sequence length="395" mass="43984">MIEPLVITFFSVAGTLLFLSLIAVGLRVYVRLAISKEFLFDDYLMVTTLVFYALYQAFILSDVYLGAVKSPDKFVPIFSPAFKASYFGELFYTPSVWILRLSIGAYLFRLVQARALKLTLLATMVLSSLYCIGYFFLVLFLCAPVEQTTNNLTTNGKCVPSSAVVTPSYILSIFVGLSDIIFASISFSLIRQQQMSRTMEVFVIGLVCLGMLGGMTAFIRIPYLKELADERNLTLISTISNLMIWSCIEPGVGIIVGSLVTLRPIFSPVIEGITPCDGGETPPQFPKNACRRSIWRMPHPRRSRGIEHLLKGSSAMRDVPDGGLGIYTATFGSQANLTRKRESELRFSETPQLTDYDEDEFELGARASNLSMAHQGLSPMPPRRDWLSPQRSSFL</sequence>
<protein>
    <submittedName>
        <fullName evidence="9">Integral membrane family protein</fullName>
    </submittedName>
</protein>
<dbReference type="InterPro" id="IPR049326">
    <property type="entry name" value="Rhodopsin_dom_fungi"/>
</dbReference>
<dbReference type="Pfam" id="PF20684">
    <property type="entry name" value="Fung_rhodopsin"/>
    <property type="match status" value="1"/>
</dbReference>
<evidence type="ECO:0000256" key="6">
    <source>
        <dbReference type="SAM" id="MobiDB-lite"/>
    </source>
</evidence>
<dbReference type="EMBL" id="JBFCZG010000007">
    <property type="protein sequence ID" value="KAL3420239.1"/>
    <property type="molecule type" value="Genomic_DNA"/>
</dbReference>
<proteinExistence type="inferred from homology"/>
<accession>A0ABR4PAD9</accession>
<keyword evidence="3 7" id="KW-1133">Transmembrane helix</keyword>
<evidence type="ECO:0000313" key="10">
    <source>
        <dbReference type="Proteomes" id="UP001629113"/>
    </source>
</evidence>
<dbReference type="InterPro" id="IPR052337">
    <property type="entry name" value="SAT4-like"/>
</dbReference>
<feature type="transmembrane region" description="Helical" evidence="7">
    <location>
        <begin position="6"/>
        <end position="30"/>
    </location>
</feature>
<evidence type="ECO:0000256" key="5">
    <source>
        <dbReference type="ARBA" id="ARBA00038359"/>
    </source>
</evidence>
<feature type="transmembrane region" description="Helical" evidence="7">
    <location>
        <begin position="120"/>
        <end position="141"/>
    </location>
</feature>
<feature type="domain" description="Rhodopsin" evidence="8">
    <location>
        <begin position="26"/>
        <end position="267"/>
    </location>
</feature>
<keyword evidence="4 7" id="KW-0472">Membrane</keyword>
<evidence type="ECO:0000259" key="8">
    <source>
        <dbReference type="Pfam" id="PF20684"/>
    </source>
</evidence>
<name>A0ABR4PAD9_9HELO</name>
<organism evidence="9 10">
    <name type="scientific">Phlyctema vagabunda</name>
    <dbReference type="NCBI Taxonomy" id="108571"/>
    <lineage>
        <taxon>Eukaryota</taxon>
        <taxon>Fungi</taxon>
        <taxon>Dikarya</taxon>
        <taxon>Ascomycota</taxon>
        <taxon>Pezizomycotina</taxon>
        <taxon>Leotiomycetes</taxon>
        <taxon>Helotiales</taxon>
        <taxon>Dermateaceae</taxon>
        <taxon>Phlyctema</taxon>
    </lineage>
</organism>
<evidence type="ECO:0000256" key="1">
    <source>
        <dbReference type="ARBA" id="ARBA00004141"/>
    </source>
</evidence>
<evidence type="ECO:0000256" key="2">
    <source>
        <dbReference type="ARBA" id="ARBA00022692"/>
    </source>
</evidence>
<evidence type="ECO:0000256" key="3">
    <source>
        <dbReference type="ARBA" id="ARBA00022989"/>
    </source>
</evidence>
<feature type="transmembrane region" description="Helical" evidence="7">
    <location>
        <begin position="169"/>
        <end position="190"/>
    </location>
</feature>
<feature type="region of interest" description="Disordered" evidence="6">
    <location>
        <begin position="373"/>
        <end position="395"/>
    </location>
</feature>
<comment type="caution">
    <text evidence="9">The sequence shown here is derived from an EMBL/GenBank/DDBJ whole genome shotgun (WGS) entry which is preliminary data.</text>
</comment>
<dbReference type="Proteomes" id="UP001629113">
    <property type="component" value="Unassembled WGS sequence"/>
</dbReference>
<keyword evidence="10" id="KW-1185">Reference proteome</keyword>
<evidence type="ECO:0000256" key="7">
    <source>
        <dbReference type="SAM" id="Phobius"/>
    </source>
</evidence>
<keyword evidence="2 7" id="KW-0812">Transmembrane</keyword>